<evidence type="ECO:0000313" key="9">
    <source>
        <dbReference type="EMBL" id="GIG17463.1"/>
    </source>
</evidence>
<proteinExistence type="inferred from homology"/>
<dbReference type="InterPro" id="IPR000515">
    <property type="entry name" value="MetI-like"/>
</dbReference>
<reference evidence="9" key="1">
    <citation type="submission" date="2021-01" db="EMBL/GenBank/DDBJ databases">
        <title>Whole genome shotgun sequence of Catellatospora methionotrophica NBRC 14553.</title>
        <authorList>
            <person name="Komaki H."/>
            <person name="Tamura T."/>
        </authorList>
    </citation>
    <scope>NUCLEOTIDE SEQUENCE</scope>
    <source>
        <strain evidence="9">NBRC 14553</strain>
    </source>
</reference>
<dbReference type="RefSeq" id="WP_166387575.1">
    <property type="nucleotide sequence ID" value="NZ_BAAATT010000037.1"/>
</dbReference>
<dbReference type="SUPFAM" id="SSF161098">
    <property type="entry name" value="MetI-like"/>
    <property type="match status" value="1"/>
</dbReference>
<keyword evidence="4 7" id="KW-0812">Transmembrane</keyword>
<comment type="caution">
    <text evidence="9">The sequence shown here is derived from an EMBL/GenBank/DDBJ whole genome shotgun (WGS) entry which is preliminary data.</text>
</comment>
<evidence type="ECO:0000256" key="5">
    <source>
        <dbReference type="ARBA" id="ARBA00022989"/>
    </source>
</evidence>
<dbReference type="GO" id="GO:0005886">
    <property type="term" value="C:plasma membrane"/>
    <property type="evidence" value="ECO:0007669"/>
    <property type="project" value="UniProtKB-SubCell"/>
</dbReference>
<evidence type="ECO:0000313" key="10">
    <source>
        <dbReference type="Proteomes" id="UP000660339"/>
    </source>
</evidence>
<dbReference type="PROSITE" id="PS50928">
    <property type="entry name" value="ABC_TM1"/>
    <property type="match status" value="1"/>
</dbReference>
<dbReference type="CDD" id="cd06261">
    <property type="entry name" value="TM_PBP2"/>
    <property type="match status" value="1"/>
</dbReference>
<accession>A0A8J3PII8</accession>
<evidence type="ECO:0000256" key="7">
    <source>
        <dbReference type="RuleBase" id="RU363032"/>
    </source>
</evidence>
<evidence type="ECO:0000256" key="1">
    <source>
        <dbReference type="ARBA" id="ARBA00004651"/>
    </source>
</evidence>
<feature type="transmembrane region" description="Helical" evidence="7">
    <location>
        <begin position="204"/>
        <end position="226"/>
    </location>
</feature>
<feature type="transmembrane region" description="Helical" evidence="7">
    <location>
        <begin position="12"/>
        <end position="36"/>
    </location>
</feature>
<evidence type="ECO:0000256" key="3">
    <source>
        <dbReference type="ARBA" id="ARBA00022475"/>
    </source>
</evidence>
<dbReference type="InterPro" id="IPR035906">
    <property type="entry name" value="MetI-like_sf"/>
</dbReference>
<protein>
    <submittedName>
        <fullName evidence="9">Alpha-glucoside ABC transporter permease</fullName>
    </submittedName>
</protein>
<keyword evidence="3" id="KW-1003">Cell membrane</keyword>
<dbReference type="Gene3D" id="1.10.3720.10">
    <property type="entry name" value="MetI-like"/>
    <property type="match status" value="1"/>
</dbReference>
<keyword evidence="5 7" id="KW-1133">Transmembrane helix</keyword>
<organism evidence="9 10">
    <name type="scientific">Catellatospora methionotrophica</name>
    <dbReference type="NCBI Taxonomy" id="121620"/>
    <lineage>
        <taxon>Bacteria</taxon>
        <taxon>Bacillati</taxon>
        <taxon>Actinomycetota</taxon>
        <taxon>Actinomycetes</taxon>
        <taxon>Micromonosporales</taxon>
        <taxon>Micromonosporaceae</taxon>
        <taxon>Catellatospora</taxon>
    </lineage>
</organism>
<feature type="transmembrane region" description="Helical" evidence="7">
    <location>
        <begin position="256"/>
        <end position="275"/>
    </location>
</feature>
<feature type="transmembrane region" description="Helical" evidence="7">
    <location>
        <begin position="43"/>
        <end position="65"/>
    </location>
</feature>
<dbReference type="EMBL" id="BONJ01000031">
    <property type="protein sequence ID" value="GIG17463.1"/>
    <property type="molecule type" value="Genomic_DNA"/>
</dbReference>
<comment type="subcellular location">
    <subcellularLocation>
        <location evidence="1 7">Cell membrane</location>
        <topology evidence="1 7">Multi-pass membrane protein</topology>
    </subcellularLocation>
</comment>
<evidence type="ECO:0000259" key="8">
    <source>
        <dbReference type="PROSITE" id="PS50928"/>
    </source>
</evidence>
<gene>
    <name evidence="9" type="primary">aglF</name>
    <name evidence="9" type="ORF">Cme02nite_57950</name>
</gene>
<dbReference type="PANTHER" id="PTHR30193">
    <property type="entry name" value="ABC TRANSPORTER PERMEASE PROTEIN"/>
    <property type="match status" value="1"/>
</dbReference>
<feature type="transmembrane region" description="Helical" evidence="7">
    <location>
        <begin position="115"/>
        <end position="136"/>
    </location>
</feature>
<evidence type="ECO:0000256" key="4">
    <source>
        <dbReference type="ARBA" id="ARBA00022692"/>
    </source>
</evidence>
<evidence type="ECO:0000256" key="6">
    <source>
        <dbReference type="ARBA" id="ARBA00023136"/>
    </source>
</evidence>
<dbReference type="InterPro" id="IPR051393">
    <property type="entry name" value="ABC_transporter_permease"/>
</dbReference>
<sequence>MNFDFTAEAPKLMMLLYGVIAFAAVVGLLLLVLDVLPARKDRWIALGLLAPAGLLLLVGLVVPAIRTMVLAFMNADSSEFVGLENFRWMFTDKNSGMLPDFSTTPVQYGVLLSTLLWVLLVPTVSTAVGLVYAVMVDRSRFESFAKSLVFMPMAISFVGAGIIWKFVYEYRQEGADQIGLLNQIVVWFGGTPQQWLLDGPWNTLFLIVVLVWIQAGFAMVVLSAAIKAIPADIVEAAHIDGVTPWQMFWRVTIPSIRPALVVVLVTISIGTLKVFDIVRTMTGGQFGTSVVANEMYTYSFRADEKGKGAALAVLLFLFVIPIVIYQVRLMRRRRLEGAR</sequence>
<feature type="domain" description="ABC transmembrane type-1" evidence="8">
    <location>
        <begin position="111"/>
        <end position="328"/>
    </location>
</feature>
<dbReference type="AlphaFoldDB" id="A0A8J3PII8"/>
<feature type="transmembrane region" description="Helical" evidence="7">
    <location>
        <begin position="148"/>
        <end position="167"/>
    </location>
</feature>
<dbReference type="Proteomes" id="UP000660339">
    <property type="component" value="Unassembled WGS sequence"/>
</dbReference>
<name>A0A8J3PII8_9ACTN</name>
<keyword evidence="2 7" id="KW-0813">Transport</keyword>
<comment type="similarity">
    <text evidence="7">Belongs to the binding-protein-dependent transport system permease family.</text>
</comment>
<evidence type="ECO:0000256" key="2">
    <source>
        <dbReference type="ARBA" id="ARBA00022448"/>
    </source>
</evidence>
<dbReference type="Pfam" id="PF00528">
    <property type="entry name" value="BPD_transp_1"/>
    <property type="match status" value="1"/>
</dbReference>
<keyword evidence="10" id="KW-1185">Reference proteome</keyword>
<keyword evidence="6 7" id="KW-0472">Membrane</keyword>
<dbReference type="GO" id="GO:0055085">
    <property type="term" value="P:transmembrane transport"/>
    <property type="evidence" value="ECO:0007669"/>
    <property type="project" value="InterPro"/>
</dbReference>
<feature type="transmembrane region" description="Helical" evidence="7">
    <location>
        <begin position="308"/>
        <end position="327"/>
    </location>
</feature>
<dbReference type="PANTHER" id="PTHR30193:SF18">
    <property type="entry name" value="OSMOPROTECTIVE COMPOUNDS UPTAKE PERMEASE PROTEIN GGTC"/>
    <property type="match status" value="1"/>
</dbReference>